<dbReference type="GO" id="GO:0006574">
    <property type="term" value="P:L-valine catabolic process"/>
    <property type="evidence" value="ECO:0007669"/>
    <property type="project" value="TreeGrafter"/>
</dbReference>
<evidence type="ECO:0000259" key="3">
    <source>
        <dbReference type="Pfam" id="PF00171"/>
    </source>
</evidence>
<dbReference type="InterPro" id="IPR010061">
    <property type="entry name" value="MeMal-semiAld_DH"/>
</dbReference>
<dbReference type="PANTHER" id="PTHR43866:SF4">
    <property type="entry name" value="MALONATE-SEMIALDEHYDE DEHYDROGENASE"/>
    <property type="match status" value="1"/>
</dbReference>
<dbReference type="GO" id="GO:0006210">
    <property type="term" value="P:thymine catabolic process"/>
    <property type="evidence" value="ECO:0007669"/>
    <property type="project" value="TreeGrafter"/>
</dbReference>
<feature type="domain" description="Aldehyde dehydrogenase" evidence="3">
    <location>
        <begin position="30"/>
        <end position="484"/>
    </location>
</feature>
<dbReference type="InterPro" id="IPR015590">
    <property type="entry name" value="Aldehyde_DH_dom"/>
</dbReference>
<dbReference type="GO" id="GO:0004491">
    <property type="term" value="F:methylmalonate-semialdehyde dehydrogenase (acylating, NAD) activity"/>
    <property type="evidence" value="ECO:0007669"/>
    <property type="project" value="InterPro"/>
</dbReference>
<proteinExistence type="inferred from homology"/>
<dbReference type="InterPro" id="IPR016163">
    <property type="entry name" value="Ald_DH_C"/>
</dbReference>
<dbReference type="Gene3D" id="3.40.605.10">
    <property type="entry name" value="Aldehyde Dehydrogenase, Chain A, domain 1"/>
    <property type="match status" value="1"/>
</dbReference>
<dbReference type="InterPro" id="IPR016161">
    <property type="entry name" value="Ald_DH/histidinol_DH"/>
</dbReference>
<evidence type="ECO:0000313" key="4">
    <source>
        <dbReference type="EMBL" id="KAJ1965703.1"/>
    </source>
</evidence>
<dbReference type="PANTHER" id="PTHR43866">
    <property type="entry name" value="MALONATE-SEMIALDEHYDE DEHYDROGENASE"/>
    <property type="match status" value="1"/>
</dbReference>
<dbReference type="InterPro" id="IPR016162">
    <property type="entry name" value="Ald_DH_N"/>
</dbReference>
<dbReference type="OrthoDB" id="310895at2759"/>
<name>A0A9W8ASG2_9FUNG</name>
<dbReference type="EMBL" id="JANBPY010000575">
    <property type="protein sequence ID" value="KAJ1965703.1"/>
    <property type="molecule type" value="Genomic_DNA"/>
</dbReference>
<evidence type="ECO:0000256" key="2">
    <source>
        <dbReference type="ARBA" id="ARBA00023002"/>
    </source>
</evidence>
<reference evidence="4" key="1">
    <citation type="submission" date="2022-07" db="EMBL/GenBank/DDBJ databases">
        <title>Phylogenomic reconstructions and comparative analyses of Kickxellomycotina fungi.</title>
        <authorList>
            <person name="Reynolds N.K."/>
            <person name="Stajich J.E."/>
            <person name="Barry K."/>
            <person name="Grigoriev I.V."/>
            <person name="Crous P."/>
            <person name="Smith M.E."/>
        </authorList>
    </citation>
    <scope>NUCLEOTIDE SEQUENCE</scope>
    <source>
        <strain evidence="4">RSA 1196</strain>
    </source>
</reference>
<gene>
    <name evidence="4" type="primary">ALD6</name>
    <name evidence="4" type="ORF">IWQ62_002605</name>
</gene>
<comment type="caution">
    <text evidence="4">The sequence shown here is derived from an EMBL/GenBank/DDBJ whole genome shotgun (WGS) entry which is preliminary data.</text>
</comment>
<organism evidence="4 5">
    <name type="scientific">Dispira parvispora</name>
    <dbReference type="NCBI Taxonomy" id="1520584"/>
    <lineage>
        <taxon>Eukaryota</taxon>
        <taxon>Fungi</taxon>
        <taxon>Fungi incertae sedis</taxon>
        <taxon>Zoopagomycota</taxon>
        <taxon>Kickxellomycotina</taxon>
        <taxon>Dimargaritomycetes</taxon>
        <taxon>Dimargaritales</taxon>
        <taxon>Dimargaritaceae</taxon>
        <taxon>Dispira</taxon>
    </lineage>
</organism>
<protein>
    <submittedName>
        <fullName evidence="4">Aldehyde dehydrogenase (NADP(+)) ald6</fullName>
    </submittedName>
</protein>
<evidence type="ECO:0000256" key="1">
    <source>
        <dbReference type="ARBA" id="ARBA00009986"/>
    </source>
</evidence>
<dbReference type="FunFam" id="3.40.309.10:FF:000002">
    <property type="entry name" value="Methylmalonate-semialdehyde dehydrogenase (Acylating)"/>
    <property type="match status" value="1"/>
</dbReference>
<dbReference type="Proteomes" id="UP001150925">
    <property type="component" value="Unassembled WGS sequence"/>
</dbReference>
<dbReference type="SUPFAM" id="SSF53720">
    <property type="entry name" value="ALDH-like"/>
    <property type="match status" value="1"/>
</dbReference>
<dbReference type="NCBIfam" id="TIGR01722">
    <property type="entry name" value="MMSDH"/>
    <property type="match status" value="1"/>
</dbReference>
<keyword evidence="5" id="KW-1185">Reference proteome</keyword>
<dbReference type="Gene3D" id="3.40.309.10">
    <property type="entry name" value="Aldehyde Dehydrogenase, Chain A, domain 2"/>
    <property type="match status" value="1"/>
</dbReference>
<sequence length="499" mass="53872">MTSSVELPRLVNWINNQAQASLAPATTAQFLTVTTPHTNAPIAEVPLSTSEDVEAAVNAAHAAFAGWSQRTVKDRAQYLLRFHHTLTAHMEELAELIVREHGKTFDEAVGEIKKGLETLEYAISLPQVMAGRVLEVSRGVVCQDARVPLGVVTSIVPFNFPFMVPFWTLPIAIGCGNTMVVKPSEKVPLTMTRVTELAKDVFPPGVLNIVHGDKEVVQPLLEHPLVKAVTFVGTTHVARLVSQSCRAMDKRCLALGGAKNHLVAVPDCDVELTAQDVVNSFTGCAGQRCMAASVLLTVGPQPKLIQAIVEKTLALQPGSASRQVGPVIDEVSRARIQSYVTESEETGAKLLVDGRSNSAFVEKANTTKGSWVGPSVILHHNKADKALHDEIFGPVLSIYECTSSEEALAIENANPYGNAACIYTTSGAQAQFYTQRFRAGMIGVNIGVPVPREPFSFGGIEASKFGDMDITGDGGIEFFTYRRKVTTKWAAPVEKSWLN</sequence>
<keyword evidence="2" id="KW-0560">Oxidoreductase</keyword>
<accession>A0A9W8ASG2</accession>
<comment type="similarity">
    <text evidence="1">Belongs to the aldehyde dehydrogenase family.</text>
</comment>
<dbReference type="Pfam" id="PF00171">
    <property type="entry name" value="Aldedh"/>
    <property type="match status" value="1"/>
</dbReference>
<dbReference type="FunFam" id="3.40.605.10:FF:000007">
    <property type="entry name" value="NAD/NADP-dependent betaine aldehyde dehydrogenase"/>
    <property type="match status" value="1"/>
</dbReference>
<dbReference type="AlphaFoldDB" id="A0A9W8ASG2"/>
<evidence type="ECO:0000313" key="5">
    <source>
        <dbReference type="Proteomes" id="UP001150925"/>
    </source>
</evidence>